<evidence type="ECO:0000256" key="1">
    <source>
        <dbReference type="SAM" id="MobiDB-lite"/>
    </source>
</evidence>
<sequence>MVAWLAKQRCAPPPPPPPPLLPPTHTLARSWFLGYQPRTVGLAADLVFTPILNGPGHMTDSPEDEFTGKWRLTNLCDRSRVAVCRSRVFENAALVFWTTTKANVR</sequence>
<reference evidence="2 3" key="1">
    <citation type="submission" date="2016-06" db="EMBL/GenBank/DDBJ databases">
        <title>Living apart together: crosstalk between the core and supernumerary genomes in a fungal plant pathogen.</title>
        <authorList>
            <person name="Vanheule A."/>
            <person name="Audenaert K."/>
            <person name="Warris S."/>
            <person name="Van De Geest H."/>
            <person name="Schijlen E."/>
            <person name="Hofte M."/>
            <person name="De Saeger S."/>
            <person name="Haesaert G."/>
            <person name="Waalwijk C."/>
            <person name="Van Der Lee T."/>
        </authorList>
    </citation>
    <scope>NUCLEOTIDE SEQUENCE [LARGE SCALE GENOMIC DNA]</scope>
    <source>
        <strain evidence="2 3">2516</strain>
    </source>
</reference>
<gene>
    <name evidence="2" type="ORF">FPOA_09430</name>
</gene>
<accession>A0A1B8AB45</accession>
<feature type="region of interest" description="Disordered" evidence="1">
    <location>
        <begin position="1"/>
        <end position="22"/>
    </location>
</feature>
<keyword evidence="3" id="KW-1185">Reference proteome</keyword>
<dbReference type="EMBL" id="LYXU01000004">
    <property type="protein sequence ID" value="OBS17697.1"/>
    <property type="molecule type" value="Genomic_DNA"/>
</dbReference>
<protein>
    <submittedName>
        <fullName evidence="2">Uncharacterized protein</fullName>
    </submittedName>
</protein>
<name>A0A1B8AB45_FUSPO</name>
<proteinExistence type="predicted"/>
<evidence type="ECO:0000313" key="3">
    <source>
        <dbReference type="Proteomes" id="UP000091967"/>
    </source>
</evidence>
<comment type="caution">
    <text evidence="2">The sequence shown here is derived from an EMBL/GenBank/DDBJ whole genome shotgun (WGS) entry which is preliminary data.</text>
</comment>
<organism evidence="2 3">
    <name type="scientific">Fusarium poae</name>
    <dbReference type="NCBI Taxonomy" id="36050"/>
    <lineage>
        <taxon>Eukaryota</taxon>
        <taxon>Fungi</taxon>
        <taxon>Dikarya</taxon>
        <taxon>Ascomycota</taxon>
        <taxon>Pezizomycotina</taxon>
        <taxon>Sordariomycetes</taxon>
        <taxon>Hypocreomycetidae</taxon>
        <taxon>Hypocreales</taxon>
        <taxon>Nectriaceae</taxon>
        <taxon>Fusarium</taxon>
    </lineage>
</organism>
<dbReference type="AlphaFoldDB" id="A0A1B8AB45"/>
<dbReference type="Proteomes" id="UP000091967">
    <property type="component" value="Unassembled WGS sequence"/>
</dbReference>
<feature type="compositionally biased region" description="Pro residues" evidence="1">
    <location>
        <begin position="11"/>
        <end position="22"/>
    </location>
</feature>
<evidence type="ECO:0000313" key="2">
    <source>
        <dbReference type="EMBL" id="OBS17697.1"/>
    </source>
</evidence>